<evidence type="ECO:0000313" key="1">
    <source>
        <dbReference type="EMBL" id="OJA17094.1"/>
    </source>
</evidence>
<dbReference type="AlphaFoldDB" id="A0A1J8Q607"/>
<sequence>MENAQADTIVRAFPDSASLDTITELAANIIARAGLRSS</sequence>
<gene>
    <name evidence="1" type="ORF">AZE42_08988</name>
</gene>
<protein>
    <submittedName>
        <fullName evidence="1">Uncharacterized protein</fullName>
    </submittedName>
</protein>
<organism evidence="1 2">
    <name type="scientific">Rhizopogon vesiculosus</name>
    <dbReference type="NCBI Taxonomy" id="180088"/>
    <lineage>
        <taxon>Eukaryota</taxon>
        <taxon>Fungi</taxon>
        <taxon>Dikarya</taxon>
        <taxon>Basidiomycota</taxon>
        <taxon>Agaricomycotina</taxon>
        <taxon>Agaricomycetes</taxon>
        <taxon>Agaricomycetidae</taxon>
        <taxon>Boletales</taxon>
        <taxon>Suillineae</taxon>
        <taxon>Rhizopogonaceae</taxon>
        <taxon>Rhizopogon</taxon>
    </lineage>
</organism>
<comment type="caution">
    <text evidence="1">The sequence shown here is derived from an EMBL/GenBank/DDBJ whole genome shotgun (WGS) entry which is preliminary data.</text>
</comment>
<dbReference type="Proteomes" id="UP000183567">
    <property type="component" value="Unassembled WGS sequence"/>
</dbReference>
<evidence type="ECO:0000313" key="2">
    <source>
        <dbReference type="Proteomes" id="UP000183567"/>
    </source>
</evidence>
<reference evidence="1 2" key="1">
    <citation type="submission" date="2016-03" db="EMBL/GenBank/DDBJ databases">
        <title>Comparative genomics of the ectomycorrhizal sister species Rhizopogon vinicolor and Rhizopogon vesiculosus (Basidiomycota: Boletales) reveals a divergence of the mating type B locus.</title>
        <authorList>
            <person name="Mujic A.B."/>
            <person name="Kuo A."/>
            <person name="Tritt A."/>
            <person name="Lipzen A."/>
            <person name="Chen C."/>
            <person name="Johnson J."/>
            <person name="Sharma A."/>
            <person name="Barry K."/>
            <person name="Grigoriev I.V."/>
            <person name="Spatafora J.W."/>
        </authorList>
    </citation>
    <scope>NUCLEOTIDE SEQUENCE [LARGE SCALE GENOMIC DNA]</scope>
    <source>
        <strain evidence="1 2">AM-OR11-056</strain>
    </source>
</reference>
<name>A0A1J8Q607_9AGAM</name>
<accession>A0A1J8Q607</accession>
<proteinExistence type="predicted"/>
<dbReference type="EMBL" id="LVVM01002175">
    <property type="protein sequence ID" value="OJA17094.1"/>
    <property type="molecule type" value="Genomic_DNA"/>
</dbReference>
<keyword evidence="2" id="KW-1185">Reference proteome</keyword>